<feature type="region of interest" description="Disordered" evidence="1">
    <location>
        <begin position="1"/>
        <end position="21"/>
    </location>
</feature>
<evidence type="ECO:0000256" key="1">
    <source>
        <dbReference type="SAM" id="MobiDB-lite"/>
    </source>
</evidence>
<evidence type="ECO:0000313" key="3">
    <source>
        <dbReference type="EMBL" id="VAW08836.1"/>
    </source>
</evidence>
<keyword evidence="2" id="KW-0812">Transmembrane</keyword>
<name>A0A3B0TP43_9ZZZZ</name>
<feature type="transmembrane region" description="Helical" evidence="2">
    <location>
        <begin position="30"/>
        <end position="51"/>
    </location>
</feature>
<organism evidence="3">
    <name type="scientific">hydrothermal vent metagenome</name>
    <dbReference type="NCBI Taxonomy" id="652676"/>
    <lineage>
        <taxon>unclassified sequences</taxon>
        <taxon>metagenomes</taxon>
        <taxon>ecological metagenomes</taxon>
    </lineage>
</organism>
<keyword evidence="2" id="KW-0472">Membrane</keyword>
<dbReference type="AlphaFoldDB" id="A0A3B0TP43"/>
<reference evidence="3" key="1">
    <citation type="submission" date="2018-06" db="EMBL/GenBank/DDBJ databases">
        <authorList>
            <person name="Zhirakovskaya E."/>
        </authorList>
    </citation>
    <scope>NUCLEOTIDE SEQUENCE</scope>
</reference>
<evidence type="ECO:0000256" key="2">
    <source>
        <dbReference type="SAM" id="Phobius"/>
    </source>
</evidence>
<feature type="transmembrane region" description="Helical" evidence="2">
    <location>
        <begin position="172"/>
        <end position="192"/>
    </location>
</feature>
<proteinExistence type="predicted"/>
<feature type="transmembrane region" description="Helical" evidence="2">
    <location>
        <begin position="125"/>
        <end position="152"/>
    </location>
</feature>
<feature type="transmembrane region" description="Helical" evidence="2">
    <location>
        <begin position="71"/>
        <end position="95"/>
    </location>
</feature>
<accession>A0A3B0TP43</accession>
<sequence>MAATLTSDFSTEESKTSPGMNLPQTVGDKLWLPMFVMAVMAFVIGFGVHLAKTSAVADATDPVLIARLGHIATAINFIGFAAVFAAISFAIARILGAFRTGGGDMQIATGNSAKTLKMPAEGKGFIGLMAMAMMIILAGVIGHVIVAAQVGGNIALGDSELWAIRLEAVRRLGVAVYLLSILLGLATIVRVLRFQSLRIRELIG</sequence>
<dbReference type="EMBL" id="UOEK01000499">
    <property type="protein sequence ID" value="VAW08836.1"/>
    <property type="molecule type" value="Genomic_DNA"/>
</dbReference>
<gene>
    <name evidence="3" type="ORF">MNBD_ACTINO02-404</name>
</gene>
<protein>
    <submittedName>
        <fullName evidence="3">Uncharacterized protein</fullName>
    </submittedName>
</protein>
<keyword evidence="2" id="KW-1133">Transmembrane helix</keyword>